<name>A0ABD3XKR4_SINWO</name>
<evidence type="ECO:0000313" key="1">
    <source>
        <dbReference type="EMBL" id="KAL3885637.1"/>
    </source>
</evidence>
<comment type="caution">
    <text evidence="1">The sequence shown here is derived from an EMBL/GenBank/DDBJ whole genome shotgun (WGS) entry which is preliminary data.</text>
</comment>
<accession>A0ABD3XKR4</accession>
<dbReference type="Proteomes" id="UP001634394">
    <property type="component" value="Unassembled WGS sequence"/>
</dbReference>
<dbReference type="EMBL" id="JBJQND010000002">
    <property type="protein sequence ID" value="KAL3885637.1"/>
    <property type="molecule type" value="Genomic_DNA"/>
</dbReference>
<sequence>MVDSDERSAEETPPANYWTIVSNEKGDMCTAIETEFESNTEPPLTGQIIRRSTMSNQSPCIFKVNDNFDEYIDPIHARSVELEDYIHPIHTSAMITNCVTIRHSSEF</sequence>
<dbReference type="AlphaFoldDB" id="A0ABD3XKR4"/>
<gene>
    <name evidence="1" type="ORF">ACJMK2_025687</name>
</gene>
<reference evidence="1 2" key="1">
    <citation type="submission" date="2024-11" db="EMBL/GenBank/DDBJ databases">
        <title>Chromosome-level genome assembly of the freshwater bivalve Anodonta woodiana.</title>
        <authorList>
            <person name="Chen X."/>
        </authorList>
    </citation>
    <scope>NUCLEOTIDE SEQUENCE [LARGE SCALE GENOMIC DNA]</scope>
    <source>
        <strain evidence="1">MN2024</strain>
        <tissue evidence="1">Gills</tissue>
    </source>
</reference>
<organism evidence="1 2">
    <name type="scientific">Sinanodonta woodiana</name>
    <name type="common">Chinese pond mussel</name>
    <name type="synonym">Anodonta woodiana</name>
    <dbReference type="NCBI Taxonomy" id="1069815"/>
    <lineage>
        <taxon>Eukaryota</taxon>
        <taxon>Metazoa</taxon>
        <taxon>Spiralia</taxon>
        <taxon>Lophotrochozoa</taxon>
        <taxon>Mollusca</taxon>
        <taxon>Bivalvia</taxon>
        <taxon>Autobranchia</taxon>
        <taxon>Heteroconchia</taxon>
        <taxon>Palaeoheterodonta</taxon>
        <taxon>Unionida</taxon>
        <taxon>Unionoidea</taxon>
        <taxon>Unionidae</taxon>
        <taxon>Unioninae</taxon>
        <taxon>Sinanodonta</taxon>
    </lineage>
</organism>
<keyword evidence="2" id="KW-1185">Reference proteome</keyword>
<protein>
    <submittedName>
        <fullName evidence="1">Uncharacterized protein</fullName>
    </submittedName>
</protein>
<evidence type="ECO:0000313" key="2">
    <source>
        <dbReference type="Proteomes" id="UP001634394"/>
    </source>
</evidence>
<proteinExistence type="predicted"/>